<evidence type="ECO:0000259" key="7">
    <source>
        <dbReference type="PROSITE" id="PS50110"/>
    </source>
</evidence>
<evidence type="ECO:0000313" key="8">
    <source>
        <dbReference type="EMBL" id="MBM0104871.1"/>
    </source>
</evidence>
<dbReference type="PRINTS" id="PR00344">
    <property type="entry name" value="BCTRLSENSOR"/>
</dbReference>
<dbReference type="InterPro" id="IPR000014">
    <property type="entry name" value="PAS"/>
</dbReference>
<comment type="caution">
    <text evidence="8">The sequence shown here is derived from an EMBL/GenBank/DDBJ whole genome shotgun (WGS) entry which is preliminary data.</text>
</comment>
<dbReference type="InterPro" id="IPR029016">
    <property type="entry name" value="GAF-like_dom_sf"/>
</dbReference>
<comment type="catalytic activity">
    <reaction evidence="1">
        <text>ATP + protein L-histidine = ADP + protein N-phospho-L-histidine.</text>
        <dbReference type="EC" id="2.7.13.3"/>
    </reaction>
</comment>
<reference evidence="8 9" key="1">
    <citation type="journal article" date="2021" name="Int. J. Syst. Evol. Microbiol.">
        <title>Steroidobacter gossypii sp. nov., isolated from soil of cotton cropping field.</title>
        <authorList>
            <person name="Huang R."/>
            <person name="Yang S."/>
            <person name="Zhen C."/>
            <person name="Liu W."/>
        </authorList>
    </citation>
    <scope>NUCLEOTIDE SEQUENCE [LARGE SCALE GENOMIC DNA]</scope>
    <source>
        <strain evidence="8 9">S1-65</strain>
    </source>
</reference>
<accession>A0ABS1WV73</accession>
<dbReference type="Gene3D" id="1.10.287.130">
    <property type="match status" value="2"/>
</dbReference>
<dbReference type="InterPro" id="IPR005467">
    <property type="entry name" value="His_kinase_dom"/>
</dbReference>
<dbReference type="SMART" id="SM00387">
    <property type="entry name" value="HATPase_c"/>
    <property type="match status" value="2"/>
</dbReference>
<dbReference type="InterPro" id="IPR001789">
    <property type="entry name" value="Sig_transdc_resp-reg_receiver"/>
</dbReference>
<dbReference type="Proteomes" id="UP000661077">
    <property type="component" value="Unassembled WGS sequence"/>
</dbReference>
<evidence type="ECO:0000256" key="5">
    <source>
        <dbReference type="SAM" id="MobiDB-lite"/>
    </source>
</evidence>
<evidence type="ECO:0000256" key="3">
    <source>
        <dbReference type="ARBA" id="ARBA00022553"/>
    </source>
</evidence>
<dbReference type="InterPro" id="IPR036097">
    <property type="entry name" value="HisK_dim/P_sf"/>
</dbReference>
<name>A0ABS1WV73_9GAMM</name>
<dbReference type="Gene3D" id="3.30.565.10">
    <property type="entry name" value="Histidine kinase-like ATPase, C-terminal domain"/>
    <property type="match status" value="2"/>
</dbReference>
<dbReference type="Gene3D" id="3.30.450.20">
    <property type="entry name" value="PAS domain"/>
    <property type="match status" value="2"/>
</dbReference>
<proteinExistence type="predicted"/>
<feature type="modified residue" description="4-aspartylphosphate" evidence="4">
    <location>
        <position position="1190"/>
    </location>
</feature>
<protein>
    <recommendedName>
        <fullName evidence="2">histidine kinase</fullName>
        <ecNumber evidence="2">2.7.13.3</ecNumber>
    </recommendedName>
</protein>
<dbReference type="NCBIfam" id="TIGR00229">
    <property type="entry name" value="sensory_box"/>
    <property type="match status" value="1"/>
</dbReference>
<dbReference type="SUPFAM" id="SSF55874">
    <property type="entry name" value="ATPase domain of HSP90 chaperone/DNA topoisomerase II/histidine kinase"/>
    <property type="match status" value="2"/>
</dbReference>
<dbReference type="InterPro" id="IPR003661">
    <property type="entry name" value="HisK_dim/P_dom"/>
</dbReference>
<evidence type="ECO:0000256" key="1">
    <source>
        <dbReference type="ARBA" id="ARBA00000085"/>
    </source>
</evidence>
<dbReference type="PROSITE" id="PS50109">
    <property type="entry name" value="HIS_KIN"/>
    <property type="match status" value="2"/>
</dbReference>
<feature type="domain" description="Response regulatory" evidence="7">
    <location>
        <begin position="1141"/>
        <end position="1257"/>
    </location>
</feature>
<dbReference type="Gene3D" id="3.30.450.40">
    <property type="match status" value="1"/>
</dbReference>
<dbReference type="CDD" id="cd00082">
    <property type="entry name" value="HisKA"/>
    <property type="match status" value="2"/>
</dbReference>
<dbReference type="Pfam" id="PF02518">
    <property type="entry name" value="HATPase_c"/>
    <property type="match status" value="2"/>
</dbReference>
<evidence type="ECO:0000259" key="6">
    <source>
        <dbReference type="PROSITE" id="PS50109"/>
    </source>
</evidence>
<dbReference type="InterPro" id="IPR013656">
    <property type="entry name" value="PAS_4"/>
</dbReference>
<dbReference type="SUPFAM" id="SSF47384">
    <property type="entry name" value="Homodimeric domain of signal transducing histidine kinase"/>
    <property type="match status" value="2"/>
</dbReference>
<dbReference type="SUPFAM" id="SSF55785">
    <property type="entry name" value="PYP-like sensor domain (PAS domain)"/>
    <property type="match status" value="2"/>
</dbReference>
<dbReference type="Pfam" id="PF00512">
    <property type="entry name" value="HisKA"/>
    <property type="match status" value="2"/>
</dbReference>
<dbReference type="SMART" id="SM00388">
    <property type="entry name" value="HisKA"/>
    <property type="match status" value="2"/>
</dbReference>
<dbReference type="PANTHER" id="PTHR43547">
    <property type="entry name" value="TWO-COMPONENT HISTIDINE KINASE"/>
    <property type="match status" value="1"/>
</dbReference>
<feature type="modified residue" description="4-aspartylphosphate" evidence="4">
    <location>
        <position position="661"/>
    </location>
</feature>
<feature type="domain" description="Histidine kinase" evidence="6">
    <location>
        <begin position="332"/>
        <end position="548"/>
    </location>
</feature>
<feature type="region of interest" description="Disordered" evidence="5">
    <location>
        <begin position="583"/>
        <end position="604"/>
    </location>
</feature>
<organism evidence="8 9">
    <name type="scientific">Steroidobacter gossypii</name>
    <dbReference type="NCBI Taxonomy" id="2805490"/>
    <lineage>
        <taxon>Bacteria</taxon>
        <taxon>Pseudomonadati</taxon>
        <taxon>Pseudomonadota</taxon>
        <taxon>Gammaproteobacteria</taxon>
        <taxon>Steroidobacterales</taxon>
        <taxon>Steroidobacteraceae</taxon>
        <taxon>Steroidobacter</taxon>
    </lineage>
</organism>
<dbReference type="PROSITE" id="PS50110">
    <property type="entry name" value="RESPONSE_REGULATORY"/>
    <property type="match status" value="2"/>
</dbReference>
<gene>
    <name evidence="8" type="ORF">JM946_08930</name>
</gene>
<dbReference type="EMBL" id="JAEVLS010000002">
    <property type="protein sequence ID" value="MBM0104871.1"/>
    <property type="molecule type" value="Genomic_DNA"/>
</dbReference>
<dbReference type="EC" id="2.7.13.3" evidence="2"/>
<feature type="domain" description="Response regulatory" evidence="7">
    <location>
        <begin position="613"/>
        <end position="728"/>
    </location>
</feature>
<dbReference type="RefSeq" id="WP_203166941.1">
    <property type="nucleotide sequence ID" value="NZ_JAEVLS010000002.1"/>
</dbReference>
<sequence>MGELIRALDWSKTPLGPIEGWPQSLRSALSILLPSKAQIALFWGEELITLYNDAYRPVFGAKHPDALGKPIRDSWDELWRAGLKEIFDGVLTTGEAFWAEDRPFFMERYGYLEETYFGVSYDPVRDETGRVGGVFCIVNETTGRVIGERRLRALRDLGQIGGNARRVADVYPAAAEVLANYSTDLPFALLYAPCDGSRLTLAARVGLPQESPAAPLEIESGAQSGWKLDAEAIVLSSVDLERFGPLHAGSWPEPIRQAVVLPFAAAGNTSPGYLIAGISPRRALDEHYLDFIRLVAGNISGAIASARKVEDEHKRAEMLAELDRAKTTFFSNVSHELRTPLTLMLAPLEEILQRADLDPQERQLLTYVQRNSMRLLKLVNTLLDFARLEAGRIQANYEPTDLAQLTRELASSFRSAIEKAGLRFEVQCEPSSRAVYVDRDMWEKIVFNLLSNAFKFTWRGTIALSLRETASGARLEVRDSGTGVAESELPHLFERFYRVPKAQGRSNEGTGIGLALVSELVKLHGGSICVRSTEGAGTTFTIEIPFGSNHLPSQQVRTHPELREPSTTVSAFLEEIGAWREDERNELPPSVQAAQRREAPEVAPVDASMDRQRILVADDNADMREYVSRLLRPQFDVVTAYDGVEALELIRARPPHLVLSDVMMPRMDGIALLQALRQDSATVDIPVILLSARAGEEARVEGLNVGADDYLVKPFSARELRARIVAHTRLAELRRQAQRVLKEAESLRWRAAHEQMRLQRDELQRIFQNTPSFMAVMRGEDLVFELANPAYERLIGYRELIGKRLEDAMPELADQPYPQLLRQVMVTGTPFVGREMPVLLQTMPGLPPEQRYVDFVYVPMTHGGGEPAVLAEGYDVTDRVRAQLQLQDESKRKDEFLATLAHELRNPLAALYSAAQLLIRAEQKPAVAAIARDALTRQVDLMARLLDDLLELARITHGRLQLRRSVVSVQETIDAALETCRPMIDAKRHSLTVQRSPEKLWVDADPVRLAQVFSNLLTNAAKYTDAGGSIRVSLHAEGDRAVVTVEDSGIGLSSEALSRVFEMFSQLKPALERSEGGLGIGLALVKGLIELHDGSVEARSAGIGHGSEFIVTLPLVGPPPGATARQASSTVDAGGRLGTLKVLIADDNVDSAQSWSAMLQLEGFDTRAVHTGSDAVKVGAEFQPDVALLDIGMPELNGYEVARQMRATPSGARRLLIAVTGWGQTHDKQAALEAGFDAHLTKPVQLQQIVRLISEHASAAKRD</sequence>
<evidence type="ECO:0000313" key="9">
    <source>
        <dbReference type="Proteomes" id="UP000661077"/>
    </source>
</evidence>
<dbReference type="CDD" id="cd17580">
    <property type="entry name" value="REC_2_DhkD-like"/>
    <property type="match status" value="1"/>
</dbReference>
<evidence type="ECO:0000256" key="4">
    <source>
        <dbReference type="PROSITE-ProRule" id="PRU00169"/>
    </source>
</evidence>
<keyword evidence="9" id="KW-1185">Reference proteome</keyword>
<dbReference type="Gene3D" id="3.40.50.2300">
    <property type="match status" value="2"/>
</dbReference>
<dbReference type="SMART" id="SM00448">
    <property type="entry name" value="REC"/>
    <property type="match status" value="2"/>
</dbReference>
<dbReference type="InterPro" id="IPR003594">
    <property type="entry name" value="HATPase_dom"/>
</dbReference>
<dbReference type="InterPro" id="IPR036890">
    <property type="entry name" value="HATPase_C_sf"/>
</dbReference>
<evidence type="ECO:0000256" key="2">
    <source>
        <dbReference type="ARBA" id="ARBA00012438"/>
    </source>
</evidence>
<dbReference type="InterPro" id="IPR011006">
    <property type="entry name" value="CheY-like_superfamily"/>
</dbReference>
<feature type="domain" description="Histidine kinase" evidence="6">
    <location>
        <begin position="899"/>
        <end position="1117"/>
    </location>
</feature>
<dbReference type="InterPro" id="IPR035965">
    <property type="entry name" value="PAS-like_dom_sf"/>
</dbReference>
<dbReference type="Pfam" id="PF00072">
    <property type="entry name" value="Response_reg"/>
    <property type="match status" value="2"/>
</dbReference>
<dbReference type="SUPFAM" id="SSF55781">
    <property type="entry name" value="GAF domain-like"/>
    <property type="match status" value="1"/>
</dbReference>
<dbReference type="SUPFAM" id="SSF52172">
    <property type="entry name" value="CheY-like"/>
    <property type="match status" value="2"/>
</dbReference>
<dbReference type="CDD" id="cd17574">
    <property type="entry name" value="REC_OmpR"/>
    <property type="match status" value="1"/>
</dbReference>
<dbReference type="PANTHER" id="PTHR43547:SF2">
    <property type="entry name" value="HYBRID SIGNAL TRANSDUCTION HISTIDINE KINASE C"/>
    <property type="match status" value="1"/>
</dbReference>
<dbReference type="SMART" id="SM00091">
    <property type="entry name" value="PAS"/>
    <property type="match status" value="2"/>
</dbReference>
<dbReference type="InterPro" id="IPR004358">
    <property type="entry name" value="Sig_transdc_His_kin-like_C"/>
</dbReference>
<dbReference type="Pfam" id="PF08448">
    <property type="entry name" value="PAS_4"/>
    <property type="match status" value="2"/>
</dbReference>
<keyword evidence="3 4" id="KW-0597">Phosphoprotein</keyword>